<dbReference type="Pfam" id="PF04355">
    <property type="entry name" value="BamE"/>
    <property type="match status" value="1"/>
</dbReference>
<comment type="subcellular location">
    <subcellularLocation>
        <location evidence="4">Cell outer membrane</location>
        <topology evidence="4">Lipid-anchor</topology>
    </subcellularLocation>
</comment>
<evidence type="ECO:0000313" key="6">
    <source>
        <dbReference type="EMBL" id="EEG23275.1"/>
    </source>
</evidence>
<dbReference type="AlphaFoldDB" id="C0DX91"/>
<dbReference type="HAMAP" id="MF_00925">
    <property type="entry name" value="OM_assembly_BamE"/>
    <property type="match status" value="1"/>
</dbReference>
<evidence type="ECO:0000256" key="4">
    <source>
        <dbReference type="HAMAP-Rule" id="MF_00925"/>
    </source>
</evidence>
<evidence type="ECO:0000256" key="3">
    <source>
        <dbReference type="ARBA" id="ARBA00023237"/>
    </source>
</evidence>
<protein>
    <recommendedName>
        <fullName evidence="4">Outer membrane protein assembly factor BamE</fullName>
    </recommendedName>
</protein>
<dbReference type="GO" id="GO:1990063">
    <property type="term" value="C:Bam protein complex"/>
    <property type="evidence" value="ECO:0007669"/>
    <property type="project" value="TreeGrafter"/>
</dbReference>
<dbReference type="EMBL" id="ACEA01000043">
    <property type="protein sequence ID" value="EEG23275.1"/>
    <property type="molecule type" value="Genomic_DNA"/>
</dbReference>
<comment type="similarity">
    <text evidence="4">Belongs to the BamE family.</text>
</comment>
<dbReference type="PANTHER" id="PTHR37482">
    <property type="entry name" value="OUTER MEMBRANE PROTEIN ASSEMBLY FACTOR BAME"/>
    <property type="match status" value="1"/>
</dbReference>
<evidence type="ECO:0000313" key="7">
    <source>
        <dbReference type="Proteomes" id="UP000005837"/>
    </source>
</evidence>
<comment type="subunit">
    <text evidence="4">Part of the Bam complex.</text>
</comment>
<keyword evidence="2 4" id="KW-0472">Membrane</keyword>
<dbReference type="PROSITE" id="PS51257">
    <property type="entry name" value="PROKAR_LIPOPROTEIN"/>
    <property type="match status" value="1"/>
</dbReference>
<organism evidence="6 7">
    <name type="scientific">Eikenella corrodens ATCC 23834</name>
    <dbReference type="NCBI Taxonomy" id="546274"/>
    <lineage>
        <taxon>Bacteria</taxon>
        <taxon>Pseudomonadati</taxon>
        <taxon>Pseudomonadota</taxon>
        <taxon>Betaproteobacteria</taxon>
        <taxon>Neisseriales</taxon>
        <taxon>Neisseriaceae</taxon>
        <taxon>Eikenella</taxon>
    </lineage>
</organism>
<dbReference type="Proteomes" id="UP000005837">
    <property type="component" value="Unassembled WGS sequence"/>
</dbReference>
<dbReference type="GO" id="GO:0030674">
    <property type="term" value="F:protein-macromolecule adaptor activity"/>
    <property type="evidence" value="ECO:0007669"/>
    <property type="project" value="TreeGrafter"/>
</dbReference>
<dbReference type="Gene3D" id="3.30.1450.10">
    <property type="match status" value="1"/>
</dbReference>
<dbReference type="PANTHER" id="PTHR37482:SF1">
    <property type="entry name" value="OUTER MEMBRANE PROTEIN ASSEMBLY FACTOR BAME"/>
    <property type="match status" value="1"/>
</dbReference>
<dbReference type="InterPro" id="IPR026592">
    <property type="entry name" value="BamE"/>
</dbReference>
<dbReference type="InterPro" id="IPR037873">
    <property type="entry name" value="BamE-like"/>
</dbReference>
<evidence type="ECO:0000256" key="2">
    <source>
        <dbReference type="ARBA" id="ARBA00023136"/>
    </source>
</evidence>
<keyword evidence="4" id="KW-0564">Palmitate</keyword>
<reference evidence="6 7" key="1">
    <citation type="submission" date="2009-01" db="EMBL/GenBank/DDBJ databases">
        <authorList>
            <person name="Fulton L."/>
            <person name="Clifton S."/>
            <person name="Chinwalla A.T."/>
            <person name="Mitreva M."/>
            <person name="Sodergren E."/>
            <person name="Weinstock G."/>
            <person name="Clifton S."/>
            <person name="Dooling D.J."/>
            <person name="Fulton B."/>
            <person name="Minx P."/>
            <person name="Pepin K.H."/>
            <person name="Johnson M."/>
            <person name="Bhonagiri V."/>
            <person name="Nash W.E."/>
            <person name="Mardis E.R."/>
            <person name="Wilson R.K."/>
        </authorList>
    </citation>
    <scope>NUCLEOTIDE SEQUENCE [LARGE SCALE GENOMIC DNA]</scope>
    <source>
        <strain evidence="6 7">ATCC 23834</strain>
    </source>
</reference>
<sequence>MKGMFVNKSVYLTLAACIGLAACSTERLARFPSYKLTIVQGNELDLQAVASLHQGLSKEQVQHILGTPLLRDPLHGNRWDYVFEVSRGGKVRERKNLTLYFDANDSLVKAEGDVLDELRKQQQQQAAPAGQAAQ</sequence>
<keyword evidence="4" id="KW-0449">Lipoprotein</keyword>
<dbReference type="HOGENOM" id="CLU_083835_3_1_4"/>
<evidence type="ECO:0000259" key="5">
    <source>
        <dbReference type="Pfam" id="PF04355"/>
    </source>
</evidence>
<gene>
    <name evidence="4" type="primary">bamE</name>
    <name evidence="6" type="ORF">EIKCOROL_01997</name>
</gene>
<dbReference type="InterPro" id="IPR007450">
    <property type="entry name" value="BamE_dom"/>
</dbReference>
<dbReference type="GO" id="GO:0051205">
    <property type="term" value="P:protein insertion into membrane"/>
    <property type="evidence" value="ECO:0007669"/>
    <property type="project" value="UniProtKB-UniRule"/>
</dbReference>
<proteinExistence type="inferred from homology"/>
<dbReference type="eggNOG" id="COG2913">
    <property type="taxonomic scope" value="Bacteria"/>
</dbReference>
<accession>C0DX91</accession>
<comment type="caution">
    <text evidence="6">The sequence shown here is derived from an EMBL/GenBank/DDBJ whole genome shotgun (WGS) entry which is preliminary data.</text>
</comment>
<comment type="function">
    <text evidence="4">Part of the outer membrane protein assembly complex, which is involved in assembly and insertion of beta-barrel proteins into the outer membrane.</text>
</comment>
<feature type="domain" description="Outer membrane protein assembly factor BamE" evidence="5">
    <location>
        <begin position="41"/>
        <end position="106"/>
    </location>
</feature>
<keyword evidence="1 4" id="KW-0732">Signal</keyword>
<dbReference type="GO" id="GO:0043165">
    <property type="term" value="P:Gram-negative-bacterium-type cell outer membrane assembly"/>
    <property type="evidence" value="ECO:0007669"/>
    <property type="project" value="UniProtKB-UniRule"/>
</dbReference>
<keyword evidence="3 4" id="KW-0998">Cell outer membrane</keyword>
<name>C0DX91_EIKCO</name>
<evidence type="ECO:0000256" key="1">
    <source>
        <dbReference type="ARBA" id="ARBA00022729"/>
    </source>
</evidence>